<dbReference type="InterPro" id="IPR020846">
    <property type="entry name" value="MFS_dom"/>
</dbReference>
<feature type="domain" description="Major facilitator superfamily (MFS) profile" evidence="7">
    <location>
        <begin position="34"/>
        <end position="456"/>
    </location>
</feature>
<feature type="transmembrane region" description="Helical" evidence="6">
    <location>
        <begin position="71"/>
        <end position="93"/>
    </location>
</feature>
<accession>A0A1L9Q4V8</accession>
<organism evidence="8 9">
    <name type="scientific">Aspergillus versicolor CBS 583.65</name>
    <dbReference type="NCBI Taxonomy" id="1036611"/>
    <lineage>
        <taxon>Eukaryota</taxon>
        <taxon>Fungi</taxon>
        <taxon>Dikarya</taxon>
        <taxon>Ascomycota</taxon>
        <taxon>Pezizomycotina</taxon>
        <taxon>Eurotiomycetes</taxon>
        <taxon>Eurotiomycetidae</taxon>
        <taxon>Eurotiales</taxon>
        <taxon>Aspergillaceae</taxon>
        <taxon>Aspergillus</taxon>
        <taxon>Aspergillus subgen. Nidulantes</taxon>
    </lineage>
</organism>
<sequence length="460" mass="50658">MEVLEDGTPQVHDFDFEENTAEEKKLLRKIDLFLLPAAWIVYLLSYMDRSNIGNARVAGMGDALEIDDSRYYLAVVLFQVGYVVAEVPANMILSVTRPSLFIPAIMLLWGSVCAILAAVQTWQQLVAMRFLLGIAEAGFSPALMFLISSWCRRHEQSKRFVVFHSAGIISGAFGSIVAGAITDGLDGRYGISGWRWLFIIEGVLTVAVGLFIPFILLDYPLTSKKLSPEERQLAYNRLLADGITSRNDAPEHQLGHWGALWIAVANWRVWLLAAGYMTVIGSMSLAYFYPGFVQLLGYSSNDAQYMTAPLYGVALAIAIPMCILADRYPGYRGFYASFVLFAFGTLMCALATAIRGPTGRYILLCFINAAVWSGNPLTLTFTSSVLGPVQPEVRAISLAVINGCANLAQLYGTYIFTVAEAPDYVMGFAVYSAIFAVGGMIYLAGYFVFRKWPYKAMEVA</sequence>
<evidence type="ECO:0000256" key="4">
    <source>
        <dbReference type="ARBA" id="ARBA00022989"/>
    </source>
</evidence>
<dbReference type="PANTHER" id="PTHR43791:SF38">
    <property type="entry name" value="MAJOR FACILITATOR SUPERFAMILY (MFS) PROFILE DOMAIN-CONTAINING PROTEIN"/>
    <property type="match status" value="1"/>
</dbReference>
<keyword evidence="9" id="KW-1185">Reference proteome</keyword>
<dbReference type="Proteomes" id="UP000184073">
    <property type="component" value="Unassembled WGS sequence"/>
</dbReference>
<feature type="transmembrane region" description="Helical" evidence="6">
    <location>
        <begin position="160"/>
        <end position="181"/>
    </location>
</feature>
<keyword evidence="3 6" id="KW-0812">Transmembrane</keyword>
<feature type="transmembrane region" description="Helical" evidence="6">
    <location>
        <begin position="309"/>
        <end position="326"/>
    </location>
</feature>
<dbReference type="VEuPathDB" id="FungiDB:ASPVEDRAFT_145300"/>
<dbReference type="PROSITE" id="PS50850">
    <property type="entry name" value="MFS"/>
    <property type="match status" value="1"/>
</dbReference>
<keyword evidence="4 6" id="KW-1133">Transmembrane helix</keyword>
<feature type="transmembrane region" description="Helical" evidence="6">
    <location>
        <begin position="333"/>
        <end position="354"/>
    </location>
</feature>
<feature type="transmembrane region" description="Helical" evidence="6">
    <location>
        <begin position="269"/>
        <end position="289"/>
    </location>
</feature>
<evidence type="ECO:0000313" key="9">
    <source>
        <dbReference type="Proteomes" id="UP000184073"/>
    </source>
</evidence>
<dbReference type="Gene3D" id="1.20.1250.20">
    <property type="entry name" value="MFS general substrate transporter like domains"/>
    <property type="match status" value="2"/>
</dbReference>
<dbReference type="SUPFAM" id="SSF103473">
    <property type="entry name" value="MFS general substrate transporter"/>
    <property type="match status" value="1"/>
</dbReference>
<dbReference type="InterPro" id="IPR036259">
    <property type="entry name" value="MFS_trans_sf"/>
</dbReference>
<gene>
    <name evidence="8" type="ORF">ASPVEDRAFT_145300</name>
</gene>
<evidence type="ECO:0000256" key="6">
    <source>
        <dbReference type="SAM" id="Phobius"/>
    </source>
</evidence>
<feature type="transmembrane region" description="Helical" evidence="6">
    <location>
        <begin position="360"/>
        <end position="381"/>
    </location>
</feature>
<name>A0A1L9Q4V8_ASPVE</name>
<dbReference type="EMBL" id="KV878141">
    <property type="protein sequence ID" value="OJJ08815.1"/>
    <property type="molecule type" value="Genomic_DNA"/>
</dbReference>
<dbReference type="FunFam" id="1.20.1250.20:FF:000057">
    <property type="entry name" value="MFS general substrate transporter"/>
    <property type="match status" value="1"/>
</dbReference>
<feature type="transmembrane region" description="Helical" evidence="6">
    <location>
        <begin position="428"/>
        <end position="449"/>
    </location>
</feature>
<keyword evidence="5 6" id="KW-0472">Membrane</keyword>
<proteinExistence type="predicted"/>
<evidence type="ECO:0000256" key="2">
    <source>
        <dbReference type="ARBA" id="ARBA00022448"/>
    </source>
</evidence>
<feature type="transmembrane region" description="Helical" evidence="6">
    <location>
        <begin position="100"/>
        <end position="120"/>
    </location>
</feature>
<dbReference type="GO" id="GO:0022857">
    <property type="term" value="F:transmembrane transporter activity"/>
    <property type="evidence" value="ECO:0007669"/>
    <property type="project" value="InterPro"/>
</dbReference>
<dbReference type="GeneID" id="63723564"/>
<keyword evidence="2" id="KW-0813">Transport</keyword>
<feature type="transmembrane region" description="Helical" evidence="6">
    <location>
        <begin position="126"/>
        <end position="148"/>
    </location>
</feature>
<dbReference type="InterPro" id="IPR011701">
    <property type="entry name" value="MFS"/>
</dbReference>
<evidence type="ECO:0000256" key="1">
    <source>
        <dbReference type="ARBA" id="ARBA00004141"/>
    </source>
</evidence>
<protein>
    <recommendedName>
        <fullName evidence="7">Major facilitator superfamily (MFS) profile domain-containing protein</fullName>
    </recommendedName>
</protein>
<evidence type="ECO:0000256" key="3">
    <source>
        <dbReference type="ARBA" id="ARBA00022692"/>
    </source>
</evidence>
<reference evidence="9" key="1">
    <citation type="journal article" date="2017" name="Genome Biol.">
        <title>Comparative genomics reveals high biological diversity and specific adaptations in the industrially and medically important fungal genus Aspergillus.</title>
        <authorList>
            <person name="de Vries R.P."/>
            <person name="Riley R."/>
            <person name="Wiebenga A."/>
            <person name="Aguilar-Osorio G."/>
            <person name="Amillis S."/>
            <person name="Uchima C.A."/>
            <person name="Anderluh G."/>
            <person name="Asadollahi M."/>
            <person name="Askin M."/>
            <person name="Barry K."/>
            <person name="Battaglia E."/>
            <person name="Bayram O."/>
            <person name="Benocci T."/>
            <person name="Braus-Stromeyer S.A."/>
            <person name="Caldana C."/>
            <person name="Canovas D."/>
            <person name="Cerqueira G.C."/>
            <person name="Chen F."/>
            <person name="Chen W."/>
            <person name="Choi C."/>
            <person name="Clum A."/>
            <person name="Dos Santos R.A."/>
            <person name="Damasio A.R."/>
            <person name="Diallinas G."/>
            <person name="Emri T."/>
            <person name="Fekete E."/>
            <person name="Flipphi M."/>
            <person name="Freyberg S."/>
            <person name="Gallo A."/>
            <person name="Gournas C."/>
            <person name="Habgood R."/>
            <person name="Hainaut M."/>
            <person name="Harispe M.L."/>
            <person name="Henrissat B."/>
            <person name="Hilden K.S."/>
            <person name="Hope R."/>
            <person name="Hossain A."/>
            <person name="Karabika E."/>
            <person name="Karaffa L."/>
            <person name="Karanyi Z."/>
            <person name="Krasevec N."/>
            <person name="Kuo A."/>
            <person name="Kusch H."/>
            <person name="LaButti K."/>
            <person name="Lagendijk E.L."/>
            <person name="Lapidus A."/>
            <person name="Levasseur A."/>
            <person name="Lindquist E."/>
            <person name="Lipzen A."/>
            <person name="Logrieco A.F."/>
            <person name="MacCabe A."/>
            <person name="Maekelae M.R."/>
            <person name="Malavazi I."/>
            <person name="Melin P."/>
            <person name="Meyer V."/>
            <person name="Mielnichuk N."/>
            <person name="Miskei M."/>
            <person name="Molnar A.P."/>
            <person name="Mule G."/>
            <person name="Ngan C.Y."/>
            <person name="Orejas M."/>
            <person name="Orosz E."/>
            <person name="Ouedraogo J.P."/>
            <person name="Overkamp K.M."/>
            <person name="Park H.-S."/>
            <person name="Perrone G."/>
            <person name="Piumi F."/>
            <person name="Punt P.J."/>
            <person name="Ram A.F."/>
            <person name="Ramon A."/>
            <person name="Rauscher S."/>
            <person name="Record E."/>
            <person name="Riano-Pachon D.M."/>
            <person name="Robert V."/>
            <person name="Roehrig J."/>
            <person name="Ruller R."/>
            <person name="Salamov A."/>
            <person name="Salih N.S."/>
            <person name="Samson R.A."/>
            <person name="Sandor E."/>
            <person name="Sanguinetti M."/>
            <person name="Schuetze T."/>
            <person name="Sepcic K."/>
            <person name="Shelest E."/>
            <person name="Sherlock G."/>
            <person name="Sophianopoulou V."/>
            <person name="Squina F.M."/>
            <person name="Sun H."/>
            <person name="Susca A."/>
            <person name="Todd R.B."/>
            <person name="Tsang A."/>
            <person name="Unkles S.E."/>
            <person name="van de Wiele N."/>
            <person name="van Rossen-Uffink D."/>
            <person name="Oliveira J.V."/>
            <person name="Vesth T.C."/>
            <person name="Visser J."/>
            <person name="Yu J.-H."/>
            <person name="Zhou M."/>
            <person name="Andersen M.R."/>
            <person name="Archer D.B."/>
            <person name="Baker S.E."/>
            <person name="Benoit I."/>
            <person name="Brakhage A.A."/>
            <person name="Braus G.H."/>
            <person name="Fischer R."/>
            <person name="Frisvad J.C."/>
            <person name="Goldman G.H."/>
            <person name="Houbraken J."/>
            <person name="Oakley B."/>
            <person name="Pocsi I."/>
            <person name="Scazzocchio C."/>
            <person name="Seiboth B."/>
            <person name="vanKuyk P.A."/>
            <person name="Wortman J."/>
            <person name="Dyer P.S."/>
            <person name="Grigoriev I.V."/>
        </authorList>
    </citation>
    <scope>NUCLEOTIDE SEQUENCE [LARGE SCALE GENOMIC DNA]</scope>
    <source>
        <strain evidence="9">CBS 583.65</strain>
    </source>
</reference>
<dbReference type="RefSeq" id="XP_040674577.1">
    <property type="nucleotide sequence ID" value="XM_040808053.1"/>
</dbReference>
<dbReference type="GO" id="GO:0016020">
    <property type="term" value="C:membrane"/>
    <property type="evidence" value="ECO:0007669"/>
    <property type="project" value="UniProtKB-SubCell"/>
</dbReference>
<dbReference type="PANTHER" id="PTHR43791">
    <property type="entry name" value="PERMEASE-RELATED"/>
    <property type="match status" value="1"/>
</dbReference>
<evidence type="ECO:0000259" key="7">
    <source>
        <dbReference type="PROSITE" id="PS50850"/>
    </source>
</evidence>
<evidence type="ECO:0000256" key="5">
    <source>
        <dbReference type="ARBA" id="ARBA00023136"/>
    </source>
</evidence>
<dbReference type="OrthoDB" id="2962993at2759"/>
<feature type="transmembrane region" description="Helical" evidence="6">
    <location>
        <begin position="393"/>
        <end position="416"/>
    </location>
</feature>
<evidence type="ECO:0000313" key="8">
    <source>
        <dbReference type="EMBL" id="OJJ08815.1"/>
    </source>
</evidence>
<comment type="subcellular location">
    <subcellularLocation>
        <location evidence="1">Membrane</location>
        <topology evidence="1">Multi-pass membrane protein</topology>
    </subcellularLocation>
</comment>
<feature type="transmembrane region" description="Helical" evidence="6">
    <location>
        <begin position="193"/>
        <end position="217"/>
    </location>
</feature>
<dbReference type="AlphaFoldDB" id="A0A1L9Q4V8"/>
<dbReference type="Pfam" id="PF07690">
    <property type="entry name" value="MFS_1"/>
    <property type="match status" value="1"/>
</dbReference>